<dbReference type="GO" id="GO:0016020">
    <property type="term" value="C:membrane"/>
    <property type="evidence" value="ECO:0007669"/>
    <property type="project" value="UniProtKB-SubCell"/>
</dbReference>
<dbReference type="FunFam" id="2.60.120.430:FF:000004">
    <property type="entry name" value="Putative leucine-rich repeat receptor-like serine/threonine-protein kinase"/>
    <property type="match status" value="1"/>
</dbReference>
<keyword evidence="8" id="KW-0732">Signal</keyword>
<keyword evidence="16" id="KW-0325">Glycoprotein</keyword>
<evidence type="ECO:0000256" key="19">
    <source>
        <dbReference type="PROSITE-ProRule" id="PRU10141"/>
    </source>
</evidence>
<evidence type="ECO:0000313" key="20">
    <source>
        <dbReference type="EMBL" id="RQP03261.2"/>
    </source>
</evidence>
<keyword evidence="10 19" id="KW-0547">Nucleotide-binding</keyword>
<dbReference type="FunFam" id="1.10.510.10:FF:000769">
    <property type="entry name" value="Uncharacterized protein"/>
    <property type="match status" value="1"/>
</dbReference>
<proteinExistence type="predicted"/>
<keyword evidence="4" id="KW-0597">Phosphoprotein</keyword>
<keyword evidence="6" id="KW-0808">Transferase</keyword>
<dbReference type="FunFam" id="3.30.200.20:FF:000217">
    <property type="entry name" value="probable LRR receptor-like serine/threonine-protein kinase At1g53430"/>
    <property type="match status" value="1"/>
</dbReference>
<dbReference type="PROSITE" id="PS00107">
    <property type="entry name" value="PROTEIN_KINASE_ATP"/>
    <property type="match status" value="1"/>
</dbReference>
<evidence type="ECO:0000256" key="4">
    <source>
        <dbReference type="ARBA" id="ARBA00022553"/>
    </source>
</evidence>
<dbReference type="Gene3D" id="1.10.510.10">
    <property type="entry name" value="Transferase(Phosphotransferase) domain 1"/>
    <property type="match status" value="1"/>
</dbReference>
<dbReference type="GO" id="GO:0004674">
    <property type="term" value="F:protein serine/threonine kinase activity"/>
    <property type="evidence" value="ECO:0007669"/>
    <property type="project" value="UniProtKB-KW"/>
</dbReference>
<evidence type="ECO:0000256" key="8">
    <source>
        <dbReference type="ARBA" id="ARBA00022729"/>
    </source>
</evidence>
<keyword evidence="5" id="KW-0433">Leucine-rich repeat</keyword>
<keyword evidence="11" id="KW-0418">Kinase</keyword>
<evidence type="ECO:0000256" key="18">
    <source>
        <dbReference type="ARBA" id="ARBA00048679"/>
    </source>
</evidence>
<evidence type="ECO:0000256" key="5">
    <source>
        <dbReference type="ARBA" id="ARBA00022614"/>
    </source>
</evidence>
<evidence type="ECO:0000256" key="15">
    <source>
        <dbReference type="ARBA" id="ARBA00023170"/>
    </source>
</evidence>
<dbReference type="EMBL" id="CM009308">
    <property type="protein sequence ID" value="RQP03261.2"/>
    <property type="molecule type" value="Genomic_DNA"/>
</dbReference>
<dbReference type="InterPro" id="IPR021720">
    <property type="entry name" value="Malectin_dom"/>
</dbReference>
<dbReference type="EC" id="2.7.11.1" evidence="2"/>
<evidence type="ECO:0000256" key="1">
    <source>
        <dbReference type="ARBA" id="ARBA00004479"/>
    </source>
</evidence>
<accession>A0A3N7GC29</accession>
<dbReference type="Gene3D" id="3.80.10.10">
    <property type="entry name" value="Ribonuclease Inhibitor"/>
    <property type="match status" value="1"/>
</dbReference>
<evidence type="ECO:0000256" key="3">
    <source>
        <dbReference type="ARBA" id="ARBA00022527"/>
    </source>
</evidence>
<dbReference type="InterPro" id="IPR017441">
    <property type="entry name" value="Protein_kinase_ATP_BS"/>
</dbReference>
<protein>
    <recommendedName>
        <fullName evidence="2">non-specific serine/threonine protein kinase</fullName>
        <ecNumber evidence="2">2.7.11.1</ecNumber>
    </recommendedName>
</protein>
<comment type="subcellular location">
    <subcellularLocation>
        <location evidence="1">Membrane</location>
        <topology evidence="1">Single-pass type I membrane protein</topology>
    </subcellularLocation>
</comment>
<evidence type="ECO:0000256" key="11">
    <source>
        <dbReference type="ARBA" id="ARBA00022777"/>
    </source>
</evidence>
<dbReference type="Proteomes" id="UP000006729">
    <property type="component" value="Chromosome 19"/>
</dbReference>
<dbReference type="Gene3D" id="3.30.200.20">
    <property type="entry name" value="Phosphorylase Kinase, domain 1"/>
    <property type="match status" value="1"/>
</dbReference>
<dbReference type="InterPro" id="IPR001245">
    <property type="entry name" value="Ser-Thr/Tyr_kinase_cat_dom"/>
</dbReference>
<dbReference type="InterPro" id="IPR051824">
    <property type="entry name" value="LRR_Rcpt-Like_S/T_Kinase"/>
</dbReference>
<dbReference type="InterPro" id="IPR008271">
    <property type="entry name" value="Ser/Thr_kinase_AS"/>
</dbReference>
<evidence type="ECO:0000256" key="7">
    <source>
        <dbReference type="ARBA" id="ARBA00022692"/>
    </source>
</evidence>
<dbReference type="PROSITE" id="PS50011">
    <property type="entry name" value="PROTEIN_KINASE_DOM"/>
    <property type="match status" value="1"/>
</dbReference>
<evidence type="ECO:0000313" key="21">
    <source>
        <dbReference type="Proteomes" id="UP000006729"/>
    </source>
</evidence>
<keyword evidence="7" id="KW-0812">Transmembrane</keyword>
<dbReference type="SMART" id="SM00220">
    <property type="entry name" value="S_TKc"/>
    <property type="match status" value="1"/>
</dbReference>
<evidence type="ECO:0000256" key="2">
    <source>
        <dbReference type="ARBA" id="ARBA00012513"/>
    </source>
</evidence>
<evidence type="ECO:0000256" key="17">
    <source>
        <dbReference type="ARBA" id="ARBA00047899"/>
    </source>
</evidence>
<keyword evidence="13" id="KW-1133">Transmembrane helix</keyword>
<comment type="caution">
    <text evidence="20">The sequence shown here is derived from an EMBL/GenBank/DDBJ whole genome shotgun (WGS) entry which is preliminary data.</text>
</comment>
<dbReference type="PROSITE" id="PS00108">
    <property type="entry name" value="PROTEIN_KINASE_ST"/>
    <property type="match status" value="1"/>
</dbReference>
<gene>
    <name evidence="20" type="ORF">POPTR_019G008404v4</name>
</gene>
<evidence type="ECO:0000256" key="16">
    <source>
        <dbReference type="ARBA" id="ARBA00023180"/>
    </source>
</evidence>
<organism evidence="20 21">
    <name type="scientific">Populus trichocarpa</name>
    <name type="common">Western balsam poplar</name>
    <name type="synonym">Populus balsamifera subsp. trichocarpa</name>
    <dbReference type="NCBI Taxonomy" id="3694"/>
    <lineage>
        <taxon>Eukaryota</taxon>
        <taxon>Viridiplantae</taxon>
        <taxon>Streptophyta</taxon>
        <taxon>Embryophyta</taxon>
        <taxon>Tracheophyta</taxon>
        <taxon>Spermatophyta</taxon>
        <taxon>Magnoliopsida</taxon>
        <taxon>eudicotyledons</taxon>
        <taxon>Gunneridae</taxon>
        <taxon>Pentapetalae</taxon>
        <taxon>rosids</taxon>
        <taxon>fabids</taxon>
        <taxon>Malpighiales</taxon>
        <taxon>Salicaceae</taxon>
        <taxon>Saliceae</taxon>
        <taxon>Populus</taxon>
    </lineage>
</organism>
<evidence type="ECO:0000256" key="10">
    <source>
        <dbReference type="ARBA" id="ARBA00022741"/>
    </source>
</evidence>
<dbReference type="PANTHER" id="PTHR48006:SF66">
    <property type="entry name" value="PROTEIN KINASE DOMAIN-CONTAINING PROTEIN"/>
    <property type="match status" value="1"/>
</dbReference>
<keyword evidence="15" id="KW-0675">Receptor</keyword>
<comment type="catalytic activity">
    <reaction evidence="18">
        <text>L-seryl-[protein] + ATP = O-phospho-L-seryl-[protein] + ADP + H(+)</text>
        <dbReference type="Rhea" id="RHEA:17989"/>
        <dbReference type="Rhea" id="RHEA-COMP:9863"/>
        <dbReference type="Rhea" id="RHEA-COMP:11604"/>
        <dbReference type="ChEBI" id="CHEBI:15378"/>
        <dbReference type="ChEBI" id="CHEBI:29999"/>
        <dbReference type="ChEBI" id="CHEBI:30616"/>
        <dbReference type="ChEBI" id="CHEBI:83421"/>
        <dbReference type="ChEBI" id="CHEBI:456216"/>
        <dbReference type="EC" id="2.7.11.1"/>
    </reaction>
</comment>
<dbReference type="SUPFAM" id="SSF56112">
    <property type="entry name" value="Protein kinase-like (PK-like)"/>
    <property type="match status" value="1"/>
</dbReference>
<dbReference type="AlphaFoldDB" id="A0A3N7GC29"/>
<evidence type="ECO:0000256" key="13">
    <source>
        <dbReference type="ARBA" id="ARBA00022989"/>
    </source>
</evidence>
<reference evidence="20 21" key="1">
    <citation type="journal article" date="2006" name="Science">
        <title>The genome of black cottonwood, Populus trichocarpa (Torr. &amp; Gray).</title>
        <authorList>
            <person name="Tuskan G.A."/>
            <person name="Difazio S."/>
            <person name="Jansson S."/>
            <person name="Bohlmann J."/>
            <person name="Grigoriev I."/>
            <person name="Hellsten U."/>
            <person name="Putnam N."/>
            <person name="Ralph S."/>
            <person name="Rombauts S."/>
            <person name="Salamov A."/>
            <person name="Schein J."/>
            <person name="Sterck L."/>
            <person name="Aerts A."/>
            <person name="Bhalerao R.R."/>
            <person name="Bhalerao R.P."/>
            <person name="Blaudez D."/>
            <person name="Boerjan W."/>
            <person name="Brun A."/>
            <person name="Brunner A."/>
            <person name="Busov V."/>
            <person name="Campbell M."/>
            <person name="Carlson J."/>
            <person name="Chalot M."/>
            <person name="Chapman J."/>
            <person name="Chen G.L."/>
            <person name="Cooper D."/>
            <person name="Coutinho P.M."/>
            <person name="Couturier J."/>
            <person name="Covert S."/>
            <person name="Cronk Q."/>
            <person name="Cunningham R."/>
            <person name="Davis J."/>
            <person name="Degroeve S."/>
            <person name="Dejardin A."/>
            <person name="Depamphilis C."/>
            <person name="Detter J."/>
            <person name="Dirks B."/>
            <person name="Dubchak I."/>
            <person name="Duplessis S."/>
            <person name="Ehlting J."/>
            <person name="Ellis B."/>
            <person name="Gendler K."/>
            <person name="Goodstein D."/>
            <person name="Gribskov M."/>
            <person name="Grimwood J."/>
            <person name="Groover A."/>
            <person name="Gunter L."/>
            <person name="Hamberger B."/>
            <person name="Heinze B."/>
            <person name="Helariutta Y."/>
            <person name="Henrissat B."/>
            <person name="Holligan D."/>
            <person name="Holt R."/>
            <person name="Huang W."/>
            <person name="Islam-Faridi N."/>
            <person name="Jones S."/>
            <person name="Jones-Rhoades M."/>
            <person name="Jorgensen R."/>
            <person name="Joshi C."/>
            <person name="Kangasjarvi J."/>
            <person name="Karlsson J."/>
            <person name="Kelleher C."/>
            <person name="Kirkpatrick R."/>
            <person name="Kirst M."/>
            <person name="Kohler A."/>
            <person name="Kalluri U."/>
            <person name="Larimer F."/>
            <person name="Leebens-Mack J."/>
            <person name="Leple J.C."/>
            <person name="Locascio P."/>
            <person name="Lou Y."/>
            <person name="Lucas S."/>
            <person name="Martin F."/>
            <person name="Montanini B."/>
            <person name="Napoli C."/>
            <person name="Nelson D.R."/>
            <person name="Nelson C."/>
            <person name="Nieminen K."/>
            <person name="Nilsson O."/>
            <person name="Pereda V."/>
            <person name="Peter G."/>
            <person name="Philippe R."/>
            <person name="Pilate G."/>
            <person name="Poliakov A."/>
            <person name="Razumovskaya J."/>
            <person name="Richardson P."/>
            <person name="Rinaldi C."/>
            <person name="Ritland K."/>
            <person name="Rouze P."/>
            <person name="Ryaboy D."/>
            <person name="Schmutz J."/>
            <person name="Schrader J."/>
            <person name="Segerman B."/>
            <person name="Shin H."/>
            <person name="Siddiqui A."/>
            <person name="Sterky F."/>
            <person name="Terry A."/>
            <person name="Tsai C.J."/>
            <person name="Uberbacher E."/>
            <person name="Unneberg P."/>
            <person name="Vahala J."/>
            <person name="Wall K."/>
            <person name="Wessler S."/>
            <person name="Yang G."/>
            <person name="Yin T."/>
            <person name="Douglas C."/>
            <person name="Marra M."/>
            <person name="Sandberg G."/>
            <person name="Van de Peer Y."/>
            <person name="Rokhsar D."/>
        </authorList>
    </citation>
    <scope>NUCLEOTIDE SEQUENCE [LARGE SCALE GENOMIC DNA]</scope>
    <source>
        <strain evidence="21">cv. Nisqually</strain>
    </source>
</reference>
<evidence type="ECO:0000256" key="14">
    <source>
        <dbReference type="ARBA" id="ARBA00023136"/>
    </source>
</evidence>
<comment type="catalytic activity">
    <reaction evidence="17">
        <text>L-threonyl-[protein] + ATP = O-phospho-L-threonyl-[protein] + ADP + H(+)</text>
        <dbReference type="Rhea" id="RHEA:46608"/>
        <dbReference type="Rhea" id="RHEA-COMP:11060"/>
        <dbReference type="Rhea" id="RHEA-COMP:11605"/>
        <dbReference type="ChEBI" id="CHEBI:15378"/>
        <dbReference type="ChEBI" id="CHEBI:30013"/>
        <dbReference type="ChEBI" id="CHEBI:30616"/>
        <dbReference type="ChEBI" id="CHEBI:61977"/>
        <dbReference type="ChEBI" id="CHEBI:456216"/>
        <dbReference type="EC" id="2.7.11.1"/>
    </reaction>
</comment>
<dbReference type="InterPro" id="IPR032675">
    <property type="entry name" value="LRR_dom_sf"/>
</dbReference>
<dbReference type="CDD" id="cd14066">
    <property type="entry name" value="STKc_IRAK"/>
    <property type="match status" value="1"/>
</dbReference>
<evidence type="ECO:0000256" key="6">
    <source>
        <dbReference type="ARBA" id="ARBA00022679"/>
    </source>
</evidence>
<dbReference type="Pfam" id="PF07714">
    <property type="entry name" value="PK_Tyr_Ser-Thr"/>
    <property type="match status" value="1"/>
</dbReference>
<dbReference type="InterPro" id="IPR000719">
    <property type="entry name" value="Prot_kinase_dom"/>
</dbReference>
<dbReference type="InterPro" id="IPR011009">
    <property type="entry name" value="Kinase-like_dom_sf"/>
</dbReference>
<dbReference type="SUPFAM" id="SSF52058">
    <property type="entry name" value="L domain-like"/>
    <property type="match status" value="1"/>
</dbReference>
<keyword evidence="3" id="KW-0723">Serine/threonine-protein kinase</keyword>
<dbReference type="Gene3D" id="2.60.120.430">
    <property type="entry name" value="Galactose-binding lectin"/>
    <property type="match status" value="1"/>
</dbReference>
<keyword evidence="12 19" id="KW-0067">ATP-binding</keyword>
<keyword evidence="9" id="KW-0677">Repeat</keyword>
<dbReference type="PANTHER" id="PTHR48006">
    <property type="entry name" value="LEUCINE-RICH REPEAT-CONTAINING PROTEIN DDB_G0281931-RELATED"/>
    <property type="match status" value="1"/>
</dbReference>
<keyword evidence="21" id="KW-1185">Reference proteome</keyword>
<sequence length="397" mass="43386">MVAVHPFNVAEVDTMGGGICALQLNMVLHLSEVTAAASNSNSVGLGSRIVQIGSKVEPVMLQCPQLVQHGNHASANFSFSDASTENSATWFLDTDANQHVTPKNTGMTHAEPYLGNDQLHVGDGELLGFNQFIPPFATARGRDILVGVNYVSGASGIRDESGRQLGDRISLNEQLQNHAATLSRLTQLLATKQAAENYLNKCLYYVSLGSNDYLNNYFMPSNYTTSRLYTPDQYAKVLIDQYSQQIKLLYHLGARKIALPGLRPIGSIPYSFSTLCRNNVSCVTNINNAVLPFNAGLVSLVDQLNREFNDARFIYLNSTGMSSGDPSVLGFRVTNVGCCPARSDGQCIQDPCQNRTEYAFWDAVHPTEALNQFTARRSYNAILPSDAYPTDISHLIS</sequence>
<evidence type="ECO:0000256" key="9">
    <source>
        <dbReference type="ARBA" id="ARBA00022737"/>
    </source>
</evidence>
<dbReference type="GO" id="GO:0005524">
    <property type="term" value="F:ATP binding"/>
    <property type="evidence" value="ECO:0007669"/>
    <property type="project" value="UniProtKB-UniRule"/>
</dbReference>
<name>A0A3N7GC29_POPTR</name>
<keyword evidence="14" id="KW-0472">Membrane</keyword>
<dbReference type="Pfam" id="PF11721">
    <property type="entry name" value="Malectin"/>
    <property type="match status" value="1"/>
</dbReference>
<evidence type="ECO:0000256" key="12">
    <source>
        <dbReference type="ARBA" id="ARBA00022840"/>
    </source>
</evidence>